<feature type="compositionally biased region" description="Basic and acidic residues" evidence="5">
    <location>
        <begin position="449"/>
        <end position="477"/>
    </location>
</feature>
<proteinExistence type="predicted"/>
<dbReference type="InterPro" id="IPR003591">
    <property type="entry name" value="Leu-rich_rpt_typical-subtyp"/>
</dbReference>
<sequence length="1190" mass="131926">MLQQPKQRQSQSAAKTRKCENGKTLSLNVNGGRVFKTSDRPRTRPAAHLYGPHRTRTATTTTASAAHPTHGYRAGHQQAPPVPRQDLQMTPLTVPLLPHVPPRPILTQRMPTPLRSSRVYSGRRASPSRPSAPPPGQAQLTAQIQLLRPNNTPVSVEKVDLDRRGLTSWPALGAGEEPVRLLSLQHNLLTRVDPPSPSPSLVLLDLYHNHLNNLHGLHAFPNLRVLMLAKNRLSRLDGLEHLTKLEVLDLHGNQLHHLQGLAHLKVTTWQRLNKRDKERQRGMEKGVRDRLEGRRREGTRRNGYKGKDELGGKRGGRALSHANVSADLTPPPDDPKRKELRLLNLAGNMLRHVTGLRGLDCLVELNLRRNLIRTVADLHYLPRLEKVFMGYNEIYRYEDLACLQNCLKLRELSLEENPISRQPHYFHHTVARFYRLKRLDDQELTMETRRQSEKVLQKAKEKERLQATRISDEEKRNSAITNAMKNWQVLKRQHRKLVRKPSESSTSTSDQPPSKDSDGTTSSGFCGDTVSDVGEEEEAEEEGKEEKEGKEGSTKKKEGEEEAKAGGEEKSPSEATEEQQQEDDRASLASSATSSGISDVSLVHRATKQRLTEVPAQPTASQADTDKETKPASESIKKVSKKTTAKCADKANLPRSKSYTDMRILKKKPSFEEDNAVKVKLAKTPEIQRGGCEAWGGSGRGGERITLEAAPRSVLPVQSLPVGRRGGRLGSPRTTEKTVPRIIANESGKRGNPKNFEVLKKSDGTRGAGHLPDKVVSAAITRVRSNLSLPVQSPEVPLSPRNAVSEPSEIDSSSDAESAATATTTNTAVTHTSLGEPAANPAVAPRGPHSLADLRVPLARPKEQERPAAEKIDKSVSAVGQSSTGILREQGPNFLAELEGERLSLYGQGALRCTDLAWEKSMAAAATTARFQYINYDDIVDIFPKLRVKFPRLENFIFVETHLAKCSQLNALAELHQVTSLEVGKEGNPLTQIPYWRLYAVFRLSHWGLRLIDGTEVNEEERTEAAVMFSHLSQLAFTCLPRDQLAAFLSSHHHHHPHHQNHPADDSTSPPPGSGGGAQDAGGGTTGREEDEGPRLNLPHLQDLIGKEALQYRPAARLTQEDNTTLLSAGRQARQLAVWTFDSLHRLHTHHSTWPSVLHDLVRDAVTDLAKPTYGKQCLEDVKRSLGWKK</sequence>
<dbReference type="Gene3D" id="3.80.10.10">
    <property type="entry name" value="Ribonuclease Inhibitor"/>
    <property type="match status" value="3"/>
</dbReference>
<feature type="compositionally biased region" description="Polar residues" evidence="5">
    <location>
        <begin position="1"/>
        <end position="14"/>
    </location>
</feature>
<evidence type="ECO:0000256" key="1">
    <source>
        <dbReference type="ARBA" id="ARBA00003843"/>
    </source>
</evidence>
<comment type="caution">
    <text evidence="6">The sequence shown here is derived from an EMBL/GenBank/DDBJ whole genome shotgun (WGS) entry which is preliminary data.</text>
</comment>
<gene>
    <name evidence="6" type="primary">Lrrc49</name>
    <name evidence="6" type="ORF">E2C01_002387</name>
</gene>
<dbReference type="Proteomes" id="UP000324222">
    <property type="component" value="Unassembled WGS sequence"/>
</dbReference>
<feature type="region of interest" description="Disordered" evidence="5">
    <location>
        <begin position="449"/>
        <end position="661"/>
    </location>
</feature>
<feature type="compositionally biased region" description="Basic and acidic residues" evidence="5">
    <location>
        <begin position="544"/>
        <end position="572"/>
    </location>
</feature>
<dbReference type="InterPro" id="IPR050576">
    <property type="entry name" value="Cilia_flagella_integrity"/>
</dbReference>
<dbReference type="InterPro" id="IPR025875">
    <property type="entry name" value="Leu-rich_rpt_4"/>
</dbReference>
<evidence type="ECO:0000256" key="3">
    <source>
        <dbReference type="ARBA" id="ARBA00022737"/>
    </source>
</evidence>
<feature type="compositionally biased region" description="Gly residues" evidence="5">
    <location>
        <begin position="1074"/>
        <end position="1086"/>
    </location>
</feature>
<dbReference type="InterPro" id="IPR032675">
    <property type="entry name" value="LRR_dom_sf"/>
</dbReference>
<comment type="function">
    <text evidence="1">Cilium-specific protein required for cilia structures.</text>
</comment>
<reference evidence="6 7" key="1">
    <citation type="submission" date="2019-05" db="EMBL/GenBank/DDBJ databases">
        <title>Another draft genome of Portunus trituberculatus and its Hox gene families provides insights of decapod evolution.</title>
        <authorList>
            <person name="Jeong J.-H."/>
            <person name="Song I."/>
            <person name="Kim S."/>
            <person name="Choi T."/>
            <person name="Kim D."/>
            <person name="Ryu S."/>
            <person name="Kim W."/>
        </authorList>
    </citation>
    <scope>NUCLEOTIDE SEQUENCE [LARGE SCALE GENOMIC DNA]</scope>
    <source>
        <tissue evidence="6">Muscle</tissue>
    </source>
</reference>
<feature type="region of interest" description="Disordered" evidence="5">
    <location>
        <begin position="1050"/>
        <end position="1096"/>
    </location>
</feature>
<dbReference type="Pfam" id="PF14580">
    <property type="entry name" value="LRR_9"/>
    <property type="match status" value="2"/>
</dbReference>
<accession>A0A5B7CN45</accession>
<feature type="region of interest" description="Disordered" evidence="5">
    <location>
        <begin position="96"/>
        <end position="137"/>
    </location>
</feature>
<protein>
    <recommendedName>
        <fullName evidence="4">Dynein axonemal assembly factor 1 homolog</fullName>
    </recommendedName>
</protein>
<feature type="compositionally biased region" description="Basic and acidic residues" evidence="5">
    <location>
        <begin position="275"/>
        <end position="312"/>
    </location>
</feature>
<feature type="compositionally biased region" description="Acidic residues" evidence="5">
    <location>
        <begin position="533"/>
        <end position="543"/>
    </location>
</feature>
<feature type="compositionally biased region" description="Low complexity" evidence="5">
    <location>
        <begin position="587"/>
        <end position="601"/>
    </location>
</feature>
<dbReference type="InterPro" id="IPR001611">
    <property type="entry name" value="Leu-rich_rpt"/>
</dbReference>
<dbReference type="SMART" id="SM00365">
    <property type="entry name" value="LRR_SD22"/>
    <property type="match status" value="5"/>
</dbReference>
<feature type="compositionally biased region" description="Polar residues" evidence="5">
    <location>
        <begin position="503"/>
        <end position="512"/>
    </location>
</feature>
<organism evidence="6 7">
    <name type="scientific">Portunus trituberculatus</name>
    <name type="common">Swimming crab</name>
    <name type="synonym">Neptunus trituberculatus</name>
    <dbReference type="NCBI Taxonomy" id="210409"/>
    <lineage>
        <taxon>Eukaryota</taxon>
        <taxon>Metazoa</taxon>
        <taxon>Ecdysozoa</taxon>
        <taxon>Arthropoda</taxon>
        <taxon>Crustacea</taxon>
        <taxon>Multicrustacea</taxon>
        <taxon>Malacostraca</taxon>
        <taxon>Eumalacostraca</taxon>
        <taxon>Eucarida</taxon>
        <taxon>Decapoda</taxon>
        <taxon>Pleocyemata</taxon>
        <taxon>Brachyura</taxon>
        <taxon>Eubrachyura</taxon>
        <taxon>Portunoidea</taxon>
        <taxon>Portunidae</taxon>
        <taxon>Portuninae</taxon>
        <taxon>Portunus</taxon>
    </lineage>
</organism>
<dbReference type="SUPFAM" id="SSF52058">
    <property type="entry name" value="L domain-like"/>
    <property type="match status" value="1"/>
</dbReference>
<feature type="compositionally biased region" description="Basic residues" evidence="5">
    <location>
        <begin position="1051"/>
        <end position="1061"/>
    </location>
</feature>
<keyword evidence="2" id="KW-0433">Leucine-rich repeat</keyword>
<dbReference type="SMART" id="SM00369">
    <property type="entry name" value="LRR_TYP"/>
    <property type="match status" value="3"/>
</dbReference>
<feature type="compositionally biased region" description="Low complexity" evidence="5">
    <location>
        <begin position="57"/>
        <end position="69"/>
    </location>
</feature>
<evidence type="ECO:0000256" key="4">
    <source>
        <dbReference type="ARBA" id="ARBA00024433"/>
    </source>
</evidence>
<dbReference type="PANTHER" id="PTHR45973:SF8">
    <property type="entry name" value="LEUCINE-RICH REPEAT-CONTAINING PROTEIN 49"/>
    <property type="match status" value="1"/>
</dbReference>
<dbReference type="OrthoDB" id="1939344at2759"/>
<dbReference type="AlphaFoldDB" id="A0A5B7CN45"/>
<dbReference type="Pfam" id="PF12799">
    <property type="entry name" value="LRR_4"/>
    <property type="match status" value="1"/>
</dbReference>
<dbReference type="EMBL" id="VSRR010000084">
    <property type="protein sequence ID" value="MPC09766.1"/>
    <property type="molecule type" value="Genomic_DNA"/>
</dbReference>
<feature type="region of interest" description="Disordered" evidence="5">
    <location>
        <begin position="1"/>
        <end position="84"/>
    </location>
</feature>
<name>A0A5B7CN45_PORTR</name>
<evidence type="ECO:0000256" key="5">
    <source>
        <dbReference type="SAM" id="MobiDB-lite"/>
    </source>
</evidence>
<dbReference type="PANTHER" id="PTHR45973">
    <property type="entry name" value="PROTEIN PHOSPHATASE 1 REGULATORY SUBUNIT SDS22-RELATED"/>
    <property type="match status" value="1"/>
</dbReference>
<keyword evidence="3" id="KW-0677">Repeat</keyword>
<dbReference type="PROSITE" id="PS51450">
    <property type="entry name" value="LRR"/>
    <property type="match status" value="5"/>
</dbReference>
<feature type="region of interest" description="Disordered" evidence="5">
    <location>
        <begin position="791"/>
        <end position="849"/>
    </location>
</feature>
<keyword evidence="7" id="KW-1185">Reference proteome</keyword>
<evidence type="ECO:0000313" key="7">
    <source>
        <dbReference type="Proteomes" id="UP000324222"/>
    </source>
</evidence>
<evidence type="ECO:0000313" key="6">
    <source>
        <dbReference type="EMBL" id="MPC09766.1"/>
    </source>
</evidence>
<feature type="compositionally biased region" description="Low complexity" evidence="5">
    <location>
        <begin position="815"/>
        <end position="833"/>
    </location>
</feature>
<feature type="compositionally biased region" description="Basic and acidic residues" evidence="5">
    <location>
        <begin position="624"/>
        <end position="637"/>
    </location>
</feature>
<feature type="region of interest" description="Disordered" evidence="5">
    <location>
        <begin position="746"/>
        <end position="771"/>
    </location>
</feature>
<feature type="region of interest" description="Disordered" evidence="5">
    <location>
        <begin position="275"/>
        <end position="336"/>
    </location>
</feature>
<evidence type="ECO:0000256" key="2">
    <source>
        <dbReference type="ARBA" id="ARBA00022614"/>
    </source>
</evidence>